<accession>A0AB34JEL0</accession>
<organism evidence="1 2">
    <name type="scientific">Prymnesium parvum</name>
    <name type="common">Toxic golden alga</name>
    <dbReference type="NCBI Taxonomy" id="97485"/>
    <lineage>
        <taxon>Eukaryota</taxon>
        <taxon>Haptista</taxon>
        <taxon>Haptophyta</taxon>
        <taxon>Prymnesiophyceae</taxon>
        <taxon>Prymnesiales</taxon>
        <taxon>Prymnesiaceae</taxon>
        <taxon>Prymnesium</taxon>
    </lineage>
</organism>
<dbReference type="Proteomes" id="UP001515480">
    <property type="component" value="Unassembled WGS sequence"/>
</dbReference>
<name>A0AB34JEL0_PRYPA</name>
<evidence type="ECO:0008006" key="3">
    <source>
        <dbReference type="Google" id="ProtNLM"/>
    </source>
</evidence>
<sequence>MAPSRLPGASASLLAGAVVGWRLGILIGHSLAMPCTAHSLDFVLLGALLGFAVARQPLGSSLAALLSASSPLPEAQAPAERPLLPPEARSGTSLYKQRRGVRYDRSILDLADWLGRAGRALDLNDVFWLWSTACDGPGVTETERSTLRHVLETHSVQPAAKEELLKHIEESERSAAAVGS</sequence>
<comment type="caution">
    <text evidence="1">The sequence shown here is derived from an EMBL/GenBank/DDBJ whole genome shotgun (WGS) entry which is preliminary data.</text>
</comment>
<dbReference type="AlphaFoldDB" id="A0AB34JEL0"/>
<evidence type="ECO:0000313" key="1">
    <source>
        <dbReference type="EMBL" id="KAL1519632.1"/>
    </source>
</evidence>
<keyword evidence="2" id="KW-1185">Reference proteome</keyword>
<proteinExistence type="predicted"/>
<protein>
    <recommendedName>
        <fullName evidence="3">TerB family tellurite resistance protein</fullName>
    </recommendedName>
</protein>
<evidence type="ECO:0000313" key="2">
    <source>
        <dbReference type="Proteomes" id="UP001515480"/>
    </source>
</evidence>
<dbReference type="EMBL" id="JBGBPQ010000009">
    <property type="protein sequence ID" value="KAL1519632.1"/>
    <property type="molecule type" value="Genomic_DNA"/>
</dbReference>
<reference evidence="1 2" key="1">
    <citation type="journal article" date="2024" name="Science">
        <title>Giant polyketide synthase enzymes in the biosynthesis of giant marine polyether toxins.</title>
        <authorList>
            <person name="Fallon T.R."/>
            <person name="Shende V.V."/>
            <person name="Wierzbicki I.H."/>
            <person name="Pendleton A.L."/>
            <person name="Watervoot N.F."/>
            <person name="Auber R.P."/>
            <person name="Gonzalez D.J."/>
            <person name="Wisecaver J.H."/>
            <person name="Moore B.S."/>
        </authorList>
    </citation>
    <scope>NUCLEOTIDE SEQUENCE [LARGE SCALE GENOMIC DNA]</scope>
    <source>
        <strain evidence="1 2">12B1</strain>
    </source>
</reference>
<gene>
    <name evidence="1" type="ORF">AB1Y20_023143</name>
</gene>